<reference evidence="1 2" key="1">
    <citation type="submission" date="2019-06" db="EMBL/GenBank/DDBJ databases">
        <title>Draft genomes of female and male turbot (Scophthalmus maximus).</title>
        <authorList>
            <person name="Xu H."/>
            <person name="Xu X.-W."/>
            <person name="Shao C."/>
            <person name="Chen S."/>
        </authorList>
    </citation>
    <scope>NUCLEOTIDE SEQUENCE [LARGE SCALE GENOMIC DNA]</scope>
    <source>
        <strain evidence="1">Ysfricsl-2016a</strain>
        <tissue evidence="1">Blood</tissue>
    </source>
</reference>
<name>A0A6A4TCJ6_SCOMX</name>
<comment type="caution">
    <text evidence="1">The sequence shown here is derived from an EMBL/GenBank/DDBJ whole genome shotgun (WGS) entry which is preliminary data.</text>
</comment>
<accession>A0A6A4TCJ6</accession>
<sequence>MSSLLPQSEESLLRRLDSDSQKKFNSWFSGSWELRRNKLAHVAADGVDRLSETIFSIFINIGIGHFFNRFADEIIRQVSVSNIGRRSPISINRHRPGERHIGRPLV</sequence>
<dbReference type="EMBL" id="VEVO01000003">
    <property type="protein sequence ID" value="KAF0044217.1"/>
    <property type="molecule type" value="Genomic_DNA"/>
</dbReference>
<evidence type="ECO:0000313" key="2">
    <source>
        <dbReference type="Proteomes" id="UP000438429"/>
    </source>
</evidence>
<evidence type="ECO:0000313" key="1">
    <source>
        <dbReference type="EMBL" id="KAF0044217.1"/>
    </source>
</evidence>
<protein>
    <submittedName>
        <fullName evidence="1">Uncharacterized protein</fullName>
    </submittedName>
</protein>
<proteinExistence type="predicted"/>
<dbReference type="Proteomes" id="UP000438429">
    <property type="component" value="Unassembled WGS sequence"/>
</dbReference>
<organism evidence="1 2">
    <name type="scientific">Scophthalmus maximus</name>
    <name type="common">Turbot</name>
    <name type="synonym">Psetta maxima</name>
    <dbReference type="NCBI Taxonomy" id="52904"/>
    <lineage>
        <taxon>Eukaryota</taxon>
        <taxon>Metazoa</taxon>
        <taxon>Chordata</taxon>
        <taxon>Craniata</taxon>
        <taxon>Vertebrata</taxon>
        <taxon>Euteleostomi</taxon>
        <taxon>Actinopterygii</taxon>
        <taxon>Neopterygii</taxon>
        <taxon>Teleostei</taxon>
        <taxon>Neoteleostei</taxon>
        <taxon>Acanthomorphata</taxon>
        <taxon>Carangaria</taxon>
        <taxon>Pleuronectiformes</taxon>
        <taxon>Pleuronectoidei</taxon>
        <taxon>Scophthalmidae</taxon>
        <taxon>Scophthalmus</taxon>
    </lineage>
</organism>
<gene>
    <name evidence="1" type="ORF">F2P81_003375</name>
</gene>
<dbReference type="AlphaFoldDB" id="A0A6A4TCJ6"/>